<keyword evidence="3" id="KW-0540">Nuclease</keyword>
<comment type="caution">
    <text evidence="9">The sequence shown here is derived from an EMBL/GenBank/DDBJ whole genome shotgun (WGS) entry which is preliminary data.</text>
</comment>
<feature type="compositionally biased region" description="Low complexity" evidence="7">
    <location>
        <begin position="439"/>
        <end position="459"/>
    </location>
</feature>
<dbReference type="Proteomes" id="UP001231189">
    <property type="component" value="Unassembled WGS sequence"/>
</dbReference>
<evidence type="ECO:0000256" key="4">
    <source>
        <dbReference type="ARBA" id="ARBA00022759"/>
    </source>
</evidence>
<evidence type="ECO:0000259" key="8">
    <source>
        <dbReference type="Pfam" id="PF17917"/>
    </source>
</evidence>
<keyword evidence="1" id="KW-0808">Transferase</keyword>
<evidence type="ECO:0000256" key="1">
    <source>
        <dbReference type="ARBA" id="ARBA00022679"/>
    </source>
</evidence>
<dbReference type="EMBL" id="JAUUTY010000002">
    <property type="protein sequence ID" value="KAK1677426.1"/>
    <property type="molecule type" value="Genomic_DNA"/>
</dbReference>
<dbReference type="Pfam" id="PF17917">
    <property type="entry name" value="RT_RNaseH"/>
    <property type="match status" value="1"/>
</dbReference>
<feature type="compositionally biased region" description="Low complexity" evidence="7">
    <location>
        <begin position="508"/>
        <end position="526"/>
    </location>
</feature>
<evidence type="ECO:0000256" key="2">
    <source>
        <dbReference type="ARBA" id="ARBA00022695"/>
    </source>
</evidence>
<name>A0AAD8T9A3_LOLMU</name>
<dbReference type="PANTHER" id="PTHR48475:SF2">
    <property type="entry name" value="RIBONUCLEASE H"/>
    <property type="match status" value="1"/>
</dbReference>
<dbReference type="GO" id="GO:0003964">
    <property type="term" value="F:RNA-directed DNA polymerase activity"/>
    <property type="evidence" value="ECO:0007669"/>
    <property type="project" value="UniProtKB-KW"/>
</dbReference>
<dbReference type="GO" id="GO:0016787">
    <property type="term" value="F:hydrolase activity"/>
    <property type="evidence" value="ECO:0007669"/>
    <property type="project" value="UniProtKB-KW"/>
</dbReference>
<keyword evidence="2" id="KW-0548">Nucleotidyltransferase</keyword>
<feature type="compositionally biased region" description="Basic and acidic residues" evidence="7">
    <location>
        <begin position="162"/>
        <end position="171"/>
    </location>
</feature>
<sequence>MASVCSPRRQLAPTVGPAAALAGVHIRAGLLTISGEHVVTALVDRVLSVDFINDNNGCFANGGRFPKNGRVIELDSLRVYYGTVPERQCLSPVLVALDPPRSAARRGRAASVEVLVGAGAPARKLRRKARTDEVTRTAKPPTERDQGVAGASQRHRRLSPSGHERAGDAHRAYHPAGSAGAGARAAYVEEEMPPPRYRQARAAVPERCDEADSGTERIAAYRNPLGERVGERCLPDRDARHRLDRVYLSEMIEAEATNRVVSVVVVVEREEEGKAVQRPVYYLSEVLSLSKQNYPHFQKMTYGVFMAATKLKHYFEVHPMKVVSEAPISDIMCNKDASGRIAKWAIQLSPYVPCWRLLRLARKVWAELEGDVRLRLGRAGVSAASGLAPDLMALTVTAVAVSSGHIAVLSGFYAVVGDVVWQFLAPINAGGAVPRRPPRTSSSSRPRSSSLPERSSSRPGILTGGPLADSGEPPRPSSSVGPQHLPPQAGTTGPRVCTVRLPPPCSPPSGGSSSPFTLSWTSSSSSSSTAMSLLAGSWEGSYMREDDIARLVRLRQIPAEVITRAPGDEVAPDPQPGERVVFGAHFDRGLGLPASPFLR</sequence>
<keyword evidence="6" id="KW-0695">RNA-directed DNA polymerase</keyword>
<keyword evidence="4" id="KW-0255">Endonuclease</keyword>
<protein>
    <recommendedName>
        <fullName evidence="8">Reverse transcriptase RNase H-like domain-containing protein</fullName>
    </recommendedName>
</protein>
<evidence type="ECO:0000256" key="7">
    <source>
        <dbReference type="SAM" id="MobiDB-lite"/>
    </source>
</evidence>
<dbReference type="GO" id="GO:0004519">
    <property type="term" value="F:endonuclease activity"/>
    <property type="evidence" value="ECO:0007669"/>
    <property type="project" value="UniProtKB-KW"/>
</dbReference>
<dbReference type="PANTHER" id="PTHR48475">
    <property type="entry name" value="RIBONUCLEASE H"/>
    <property type="match status" value="1"/>
</dbReference>
<evidence type="ECO:0000313" key="10">
    <source>
        <dbReference type="Proteomes" id="UP001231189"/>
    </source>
</evidence>
<evidence type="ECO:0000256" key="3">
    <source>
        <dbReference type="ARBA" id="ARBA00022722"/>
    </source>
</evidence>
<reference evidence="9" key="1">
    <citation type="submission" date="2023-07" db="EMBL/GenBank/DDBJ databases">
        <title>A chromosome-level genome assembly of Lolium multiflorum.</title>
        <authorList>
            <person name="Chen Y."/>
            <person name="Copetti D."/>
            <person name="Kolliker R."/>
            <person name="Studer B."/>
        </authorList>
    </citation>
    <scope>NUCLEOTIDE SEQUENCE</scope>
    <source>
        <strain evidence="9">02402/16</strain>
        <tissue evidence="9">Leaf</tissue>
    </source>
</reference>
<dbReference type="InterPro" id="IPR041373">
    <property type="entry name" value="RT_RNaseH"/>
</dbReference>
<dbReference type="InterPro" id="IPR043502">
    <property type="entry name" value="DNA/RNA_pol_sf"/>
</dbReference>
<evidence type="ECO:0000256" key="5">
    <source>
        <dbReference type="ARBA" id="ARBA00022801"/>
    </source>
</evidence>
<gene>
    <name evidence="9" type="ORF">QYE76_038274</name>
</gene>
<feature type="region of interest" description="Disordered" evidence="7">
    <location>
        <begin position="432"/>
        <end position="526"/>
    </location>
</feature>
<dbReference type="AlphaFoldDB" id="A0AAD8T9A3"/>
<evidence type="ECO:0000256" key="6">
    <source>
        <dbReference type="ARBA" id="ARBA00022918"/>
    </source>
</evidence>
<accession>A0AAD8T9A3</accession>
<proteinExistence type="predicted"/>
<feature type="compositionally biased region" description="Basic and acidic residues" evidence="7">
    <location>
        <begin position="130"/>
        <end position="146"/>
    </location>
</feature>
<organism evidence="9 10">
    <name type="scientific">Lolium multiflorum</name>
    <name type="common">Italian ryegrass</name>
    <name type="synonym">Lolium perenne subsp. multiflorum</name>
    <dbReference type="NCBI Taxonomy" id="4521"/>
    <lineage>
        <taxon>Eukaryota</taxon>
        <taxon>Viridiplantae</taxon>
        <taxon>Streptophyta</taxon>
        <taxon>Embryophyta</taxon>
        <taxon>Tracheophyta</taxon>
        <taxon>Spermatophyta</taxon>
        <taxon>Magnoliopsida</taxon>
        <taxon>Liliopsida</taxon>
        <taxon>Poales</taxon>
        <taxon>Poaceae</taxon>
        <taxon>BOP clade</taxon>
        <taxon>Pooideae</taxon>
        <taxon>Poodae</taxon>
        <taxon>Poeae</taxon>
        <taxon>Poeae Chloroplast Group 2 (Poeae type)</taxon>
        <taxon>Loliodinae</taxon>
        <taxon>Loliinae</taxon>
        <taxon>Lolium</taxon>
    </lineage>
</organism>
<feature type="region of interest" description="Disordered" evidence="7">
    <location>
        <begin position="123"/>
        <end position="184"/>
    </location>
</feature>
<dbReference type="SUPFAM" id="SSF56672">
    <property type="entry name" value="DNA/RNA polymerases"/>
    <property type="match status" value="1"/>
</dbReference>
<keyword evidence="5" id="KW-0378">Hydrolase</keyword>
<keyword evidence="10" id="KW-1185">Reference proteome</keyword>
<feature type="domain" description="Reverse transcriptase RNase H-like" evidence="8">
    <location>
        <begin position="252"/>
        <end position="351"/>
    </location>
</feature>
<evidence type="ECO:0000313" key="9">
    <source>
        <dbReference type="EMBL" id="KAK1677426.1"/>
    </source>
</evidence>